<accession>A0A418NSY3</accession>
<evidence type="ECO:0000313" key="1">
    <source>
        <dbReference type="EMBL" id="RIV86604.1"/>
    </source>
</evidence>
<reference evidence="1 2" key="1">
    <citation type="submission" date="2018-08" db="EMBL/GenBank/DDBJ databases">
        <title>Erythrobacter zhengii sp.nov., a bacterium isolated from deep-sea sediment.</title>
        <authorList>
            <person name="Fang C."/>
            <person name="Wu Y.-H."/>
            <person name="Sun C."/>
            <person name="Wang H."/>
            <person name="Cheng H."/>
            <person name="Meng F.-X."/>
            <person name="Wang C.-S."/>
            <person name="Xu X.-W."/>
        </authorList>
    </citation>
    <scope>NUCLEOTIDE SEQUENCE [LARGE SCALE GENOMIC DNA]</scope>
    <source>
        <strain evidence="1 2">V18</strain>
    </source>
</reference>
<sequence>MFASPAAAQAELHPVTPETQALIDSEAIHMPDGSWSLTPALDGCAVQREFRLGDSHVTLVMKRLEGRMPVEFALVGGDFEPEERLQAGFLPGRGGLAEFVFIGSASAGDREGVFFAGQPFPAGGFAAPTEAVLARDTHYFIAQNDDGDAVVLRTGRIDLALDALQQCGMEQLARLGVDPQRDLRRDAALVNSGALSPTLGQAYGMAMRQRRGMLEGNLPIRLVIDDTGTLAHCHAGDGLTPRMLREAVCETIRDSGEFTTAMDVNGNPVASTLYTNIVFRTRSLTNWPGADGRNYRARD</sequence>
<dbReference type="OrthoDB" id="7585155at2"/>
<gene>
    <name evidence="1" type="ORF">D2V07_07790</name>
</gene>
<dbReference type="AlphaFoldDB" id="A0A418NSY3"/>
<dbReference type="RefSeq" id="WP_119586413.1">
    <property type="nucleotide sequence ID" value="NZ_QXFL01000003.1"/>
</dbReference>
<evidence type="ECO:0008006" key="3">
    <source>
        <dbReference type="Google" id="ProtNLM"/>
    </source>
</evidence>
<organism evidence="1 2">
    <name type="scientific">Aurantiacibacter zhengii</name>
    <dbReference type="NCBI Taxonomy" id="2307003"/>
    <lineage>
        <taxon>Bacteria</taxon>
        <taxon>Pseudomonadati</taxon>
        <taxon>Pseudomonadota</taxon>
        <taxon>Alphaproteobacteria</taxon>
        <taxon>Sphingomonadales</taxon>
        <taxon>Erythrobacteraceae</taxon>
        <taxon>Aurantiacibacter</taxon>
    </lineage>
</organism>
<dbReference type="EMBL" id="QXFL01000003">
    <property type="protein sequence ID" value="RIV86604.1"/>
    <property type="molecule type" value="Genomic_DNA"/>
</dbReference>
<keyword evidence="2" id="KW-1185">Reference proteome</keyword>
<name>A0A418NSY3_9SPHN</name>
<dbReference type="Proteomes" id="UP000286576">
    <property type="component" value="Unassembled WGS sequence"/>
</dbReference>
<comment type="caution">
    <text evidence="1">The sequence shown here is derived from an EMBL/GenBank/DDBJ whole genome shotgun (WGS) entry which is preliminary data.</text>
</comment>
<evidence type="ECO:0000313" key="2">
    <source>
        <dbReference type="Proteomes" id="UP000286576"/>
    </source>
</evidence>
<protein>
    <recommendedName>
        <fullName evidence="3">TonB C-terminal domain-containing protein</fullName>
    </recommendedName>
</protein>
<proteinExistence type="predicted"/>